<feature type="compositionally biased region" description="Low complexity" evidence="3">
    <location>
        <begin position="595"/>
        <end position="604"/>
    </location>
</feature>
<dbReference type="InterPro" id="IPR001138">
    <property type="entry name" value="Zn2Cys6_DnaBD"/>
</dbReference>
<proteinExistence type="predicted"/>
<evidence type="ECO:0000313" key="5">
    <source>
        <dbReference type="EMBL" id="CEQ42853.1"/>
    </source>
</evidence>
<name>A0A0D6ESQ2_SPOSA</name>
<gene>
    <name evidence="5" type="primary">SPOSA6832_04718</name>
</gene>
<dbReference type="InterPro" id="IPR050987">
    <property type="entry name" value="AtrR-like"/>
</dbReference>
<feature type="region of interest" description="Disordered" evidence="3">
    <location>
        <begin position="573"/>
        <end position="612"/>
    </location>
</feature>
<dbReference type="OrthoDB" id="2123952at2759"/>
<sequence>MIPVKRRVTRACDFCHRRGLKCTQRDDADPPTCESCVRHGVDCTYDRPAKKRGPQAIHPHPSPARHAPRPSPSPSLSLCLPGNSLWRPSVLVPVFALIKVLQTYYEAVYPIFPYFVWPHFIGKVSTEEHLNNRPFYGTVMAASALSLARIRDNAALTNPLSPKEASALPSPEALFAAAEDALPKDLTEATDFNYLRTTALLAITSIQFANPRKMHQHLGAFWTLCAMNRIHDEKRWPQVGRIEVEERRRVYWSMYTLDIFTSISYGGVLRTREATSLVDFPSEIDDDYLVDGVNSVQPSSVLSWLIGWNFTSQLYKTLEHALDSGPGHDSHTNSPRITATSVLDLLDTAYSSLPQAFKETQPYSNVPQQDRFGYQTANIIVTLHTVRMVAVCRNLCDSAQRDQAVQIAETLLREIGAVPLAYLQAISSPLINHLVGIYKLLFPITERRLTPDLFVRIRQLLIDMTNLLGRLESRLTYTIDVAERFKSQISRMDDAQAIGASAPPSPRLQTTHPLPQTTGDGQPPGAPFGLDLPAAIPPPWEAAFELQDVFQDWPFDFSHSALEVPNGLPPAAPFDLGAATGEMTGGAGPGGGAPEAGPSASAPNPGLPQLWW</sequence>
<organism evidence="5 6">
    <name type="scientific">Sporidiobolus salmonicolor</name>
    <name type="common">Yeast-like fungus</name>
    <name type="synonym">Sporobolomyces salmonicolor</name>
    <dbReference type="NCBI Taxonomy" id="5005"/>
    <lineage>
        <taxon>Eukaryota</taxon>
        <taxon>Fungi</taxon>
        <taxon>Dikarya</taxon>
        <taxon>Basidiomycota</taxon>
        <taxon>Pucciniomycotina</taxon>
        <taxon>Microbotryomycetes</taxon>
        <taxon>Sporidiobolales</taxon>
        <taxon>Sporidiobolaceae</taxon>
        <taxon>Sporobolomyces</taxon>
    </lineage>
</organism>
<feature type="domain" description="Zn(2)-C6 fungal-type" evidence="4">
    <location>
        <begin position="11"/>
        <end position="45"/>
    </location>
</feature>
<dbReference type="PANTHER" id="PTHR46910">
    <property type="entry name" value="TRANSCRIPTION FACTOR PDR1"/>
    <property type="match status" value="1"/>
</dbReference>
<dbReference type="AlphaFoldDB" id="A0A0D6ESQ2"/>
<dbReference type="Pfam" id="PF00172">
    <property type="entry name" value="Zn_clus"/>
    <property type="match status" value="1"/>
</dbReference>
<dbReference type="InterPro" id="IPR007219">
    <property type="entry name" value="XnlR_reg_dom"/>
</dbReference>
<evidence type="ECO:0000259" key="4">
    <source>
        <dbReference type="PROSITE" id="PS50048"/>
    </source>
</evidence>
<feature type="region of interest" description="Disordered" evidence="3">
    <location>
        <begin position="47"/>
        <end position="73"/>
    </location>
</feature>
<dbReference type="CDD" id="cd12148">
    <property type="entry name" value="fungal_TF_MHR"/>
    <property type="match status" value="1"/>
</dbReference>
<dbReference type="GO" id="GO:0000981">
    <property type="term" value="F:DNA-binding transcription factor activity, RNA polymerase II-specific"/>
    <property type="evidence" value="ECO:0007669"/>
    <property type="project" value="InterPro"/>
</dbReference>
<dbReference type="PROSITE" id="PS50048">
    <property type="entry name" value="ZN2_CY6_FUNGAL_2"/>
    <property type="match status" value="1"/>
</dbReference>
<dbReference type="InterPro" id="IPR036864">
    <property type="entry name" value="Zn2-C6_fun-type_DNA-bd_sf"/>
</dbReference>
<feature type="compositionally biased region" description="Gly residues" evidence="3">
    <location>
        <begin position="583"/>
        <end position="594"/>
    </location>
</feature>
<keyword evidence="1" id="KW-0479">Metal-binding</keyword>
<feature type="compositionally biased region" description="Polar residues" evidence="3">
    <location>
        <begin position="507"/>
        <end position="520"/>
    </location>
</feature>
<evidence type="ECO:0000256" key="2">
    <source>
        <dbReference type="ARBA" id="ARBA00023242"/>
    </source>
</evidence>
<dbReference type="SUPFAM" id="SSF57701">
    <property type="entry name" value="Zn2/Cys6 DNA-binding domain"/>
    <property type="match status" value="1"/>
</dbReference>
<dbReference type="PANTHER" id="PTHR46910:SF18">
    <property type="entry name" value="ZN(II)2CYS6 TRANSCRIPTION FACTOR (EUROFUNG)"/>
    <property type="match status" value="1"/>
</dbReference>
<reference evidence="6" key="1">
    <citation type="submission" date="2015-02" db="EMBL/GenBank/DDBJ databases">
        <authorList>
            <person name="Gon?alves P."/>
        </authorList>
    </citation>
    <scope>NUCLEOTIDE SEQUENCE [LARGE SCALE GENOMIC DNA]</scope>
</reference>
<dbReference type="GO" id="GO:0003677">
    <property type="term" value="F:DNA binding"/>
    <property type="evidence" value="ECO:0007669"/>
    <property type="project" value="InterPro"/>
</dbReference>
<dbReference type="SMART" id="SM00066">
    <property type="entry name" value="GAL4"/>
    <property type="match status" value="1"/>
</dbReference>
<keyword evidence="2" id="KW-0539">Nucleus</keyword>
<dbReference type="Proteomes" id="UP000243876">
    <property type="component" value="Unassembled WGS sequence"/>
</dbReference>
<dbReference type="GO" id="GO:0006351">
    <property type="term" value="P:DNA-templated transcription"/>
    <property type="evidence" value="ECO:0007669"/>
    <property type="project" value="InterPro"/>
</dbReference>
<accession>A0A0D6ESQ2</accession>
<protein>
    <submittedName>
        <fullName evidence="5">SPOSA6832_04718-mRNA-1:cds</fullName>
    </submittedName>
</protein>
<evidence type="ECO:0000256" key="3">
    <source>
        <dbReference type="SAM" id="MobiDB-lite"/>
    </source>
</evidence>
<dbReference type="EMBL" id="CENE01000038">
    <property type="protein sequence ID" value="CEQ42853.1"/>
    <property type="molecule type" value="Genomic_DNA"/>
</dbReference>
<feature type="region of interest" description="Disordered" evidence="3">
    <location>
        <begin position="498"/>
        <end position="528"/>
    </location>
</feature>
<dbReference type="GO" id="GO:0008270">
    <property type="term" value="F:zinc ion binding"/>
    <property type="evidence" value="ECO:0007669"/>
    <property type="project" value="InterPro"/>
</dbReference>
<dbReference type="Pfam" id="PF04082">
    <property type="entry name" value="Fungal_trans"/>
    <property type="match status" value="1"/>
</dbReference>
<evidence type="ECO:0000256" key="1">
    <source>
        <dbReference type="ARBA" id="ARBA00022723"/>
    </source>
</evidence>
<evidence type="ECO:0000313" key="6">
    <source>
        <dbReference type="Proteomes" id="UP000243876"/>
    </source>
</evidence>
<dbReference type="Gene3D" id="4.10.240.10">
    <property type="entry name" value="Zn(2)-C6 fungal-type DNA-binding domain"/>
    <property type="match status" value="1"/>
</dbReference>
<keyword evidence="6" id="KW-1185">Reference proteome</keyword>
<dbReference type="CDD" id="cd00067">
    <property type="entry name" value="GAL4"/>
    <property type="match status" value="1"/>
</dbReference>